<sequence>MAALSSVRTAPYVRPSLSTARPRVAPRALAVQPLAAGRRTALHPAPTTTGAFSRPAVPLPKQHGNVDPKAPLVCQADSKGDLGETAKANLRRASANCKRLGWMSFWSQLILSTISIVILLFSVAFSQTVAPTFSLYLTLVGILAGFVSTLWAFRYTRMANDITKYLALKEGLLSEEEAKKVKKISKPEVVRTMNWGSVINLLGLGSTILGLQATVGVLVAKTLSNATANPFLAGGSGSYNPVLALDVFLVQASSNTLLGHFVGIVFTLWLIRSIDGTAGFVSSPGSNAPKSSSSGSNAPAAA</sequence>
<evidence type="ECO:0008006" key="4">
    <source>
        <dbReference type="Google" id="ProtNLM"/>
    </source>
</evidence>
<gene>
    <name evidence="3" type="ORF">TCHU04912_LOCUS12620</name>
</gene>
<feature type="transmembrane region" description="Helical" evidence="2">
    <location>
        <begin position="243"/>
        <end position="271"/>
    </location>
</feature>
<dbReference type="PANTHER" id="PTHR34548:SF2">
    <property type="entry name" value="PROTEIN TIC 21, CHLOROPLASTIC"/>
    <property type="match status" value="1"/>
</dbReference>
<keyword evidence="2" id="KW-1133">Transmembrane helix</keyword>
<organism evidence="3">
    <name type="scientific">Tetraselmis chuii</name>
    <dbReference type="NCBI Taxonomy" id="63592"/>
    <lineage>
        <taxon>Eukaryota</taxon>
        <taxon>Viridiplantae</taxon>
        <taxon>Chlorophyta</taxon>
        <taxon>core chlorophytes</taxon>
        <taxon>Chlorodendrophyceae</taxon>
        <taxon>Chlorodendrales</taxon>
        <taxon>Chlorodendraceae</taxon>
        <taxon>Tetraselmis</taxon>
    </lineage>
</organism>
<dbReference type="PANTHER" id="PTHR34548">
    <property type="entry name" value="PROTEIN TIC 21, CHLOROPLASTIC"/>
    <property type="match status" value="1"/>
</dbReference>
<dbReference type="AlphaFoldDB" id="A0A7S1SVV6"/>
<dbReference type="EMBL" id="HBGG01024245">
    <property type="protein sequence ID" value="CAD9210381.1"/>
    <property type="molecule type" value="Transcribed_RNA"/>
</dbReference>
<feature type="transmembrane region" description="Helical" evidence="2">
    <location>
        <begin position="100"/>
        <end position="121"/>
    </location>
</feature>
<dbReference type="InterPro" id="IPR022051">
    <property type="entry name" value="DUF3611"/>
</dbReference>
<feature type="transmembrane region" description="Helical" evidence="2">
    <location>
        <begin position="133"/>
        <end position="153"/>
    </location>
</feature>
<feature type="transmembrane region" description="Helical" evidence="2">
    <location>
        <begin position="201"/>
        <end position="223"/>
    </location>
</feature>
<proteinExistence type="predicted"/>
<evidence type="ECO:0000256" key="1">
    <source>
        <dbReference type="SAM" id="MobiDB-lite"/>
    </source>
</evidence>
<evidence type="ECO:0000256" key="2">
    <source>
        <dbReference type="SAM" id="Phobius"/>
    </source>
</evidence>
<keyword evidence="2" id="KW-0472">Membrane</keyword>
<evidence type="ECO:0000313" key="3">
    <source>
        <dbReference type="EMBL" id="CAD9210381.1"/>
    </source>
</evidence>
<feature type="region of interest" description="Disordered" evidence="1">
    <location>
        <begin position="44"/>
        <end position="66"/>
    </location>
</feature>
<reference evidence="3" key="1">
    <citation type="submission" date="2021-01" db="EMBL/GenBank/DDBJ databases">
        <authorList>
            <person name="Corre E."/>
            <person name="Pelletier E."/>
            <person name="Niang G."/>
            <person name="Scheremetjew M."/>
            <person name="Finn R."/>
            <person name="Kale V."/>
            <person name="Holt S."/>
            <person name="Cochrane G."/>
            <person name="Meng A."/>
            <person name="Brown T."/>
            <person name="Cohen L."/>
        </authorList>
    </citation>
    <scope>NUCLEOTIDE SEQUENCE</scope>
    <source>
        <strain evidence="3">PLY429</strain>
    </source>
</reference>
<keyword evidence="2" id="KW-0812">Transmembrane</keyword>
<dbReference type="Pfam" id="PF12263">
    <property type="entry name" value="DUF3611"/>
    <property type="match status" value="1"/>
</dbReference>
<name>A0A7S1SVV6_9CHLO</name>
<accession>A0A7S1SVV6</accession>
<protein>
    <recommendedName>
        <fullName evidence="4">Translocon at inner membrane of chloroplasts 21</fullName>
    </recommendedName>
</protein>